<dbReference type="EMBL" id="CZBE01000014">
    <property type="protein sequence ID" value="CUP85458.1"/>
    <property type="molecule type" value="Genomic_DNA"/>
</dbReference>
<dbReference type="OrthoDB" id="9804590at2"/>
<dbReference type="PROSITE" id="PS50926">
    <property type="entry name" value="TRAM"/>
    <property type="match status" value="1"/>
</dbReference>
<name>A0A174RQB9_9FIRM</name>
<feature type="binding site" evidence="4">
    <location>
        <position position="311"/>
    </location>
    <ligand>
        <name>S-adenosyl-L-methionine</name>
        <dbReference type="ChEBI" id="CHEBI:59789"/>
    </ligand>
</feature>
<dbReference type="Gene3D" id="3.40.50.150">
    <property type="entry name" value="Vaccinia Virus protein VP39"/>
    <property type="match status" value="1"/>
</dbReference>
<feature type="binding site" evidence="4">
    <location>
        <position position="282"/>
    </location>
    <ligand>
        <name>S-adenosyl-L-methionine</name>
        <dbReference type="ChEBI" id="CHEBI:59789"/>
    </ligand>
</feature>
<feature type="binding site" evidence="4">
    <location>
        <position position="380"/>
    </location>
    <ligand>
        <name>S-adenosyl-L-methionine</name>
        <dbReference type="ChEBI" id="CHEBI:59789"/>
    </ligand>
</feature>
<organism evidence="6 7">
    <name type="scientific">Anaerotruncus colihominis</name>
    <dbReference type="NCBI Taxonomy" id="169435"/>
    <lineage>
        <taxon>Bacteria</taxon>
        <taxon>Bacillati</taxon>
        <taxon>Bacillota</taxon>
        <taxon>Clostridia</taxon>
        <taxon>Eubacteriales</taxon>
        <taxon>Oscillospiraceae</taxon>
        <taxon>Anaerotruncus</taxon>
    </lineage>
</organism>
<dbReference type="Pfam" id="PF05958">
    <property type="entry name" value="tRNA_U5-meth_tr"/>
    <property type="match status" value="1"/>
</dbReference>
<feature type="binding site" evidence="4">
    <location>
        <position position="332"/>
    </location>
    <ligand>
        <name>S-adenosyl-L-methionine</name>
        <dbReference type="ChEBI" id="CHEBI:59789"/>
    </ligand>
</feature>
<dbReference type="InterPro" id="IPR012340">
    <property type="entry name" value="NA-bd_OB-fold"/>
</dbReference>
<dbReference type="CDD" id="cd02440">
    <property type="entry name" value="AdoMet_MTases"/>
    <property type="match status" value="1"/>
</dbReference>
<reference evidence="6 7" key="1">
    <citation type="submission" date="2015-09" db="EMBL/GenBank/DDBJ databases">
        <authorList>
            <consortium name="Pathogen Informatics"/>
        </authorList>
    </citation>
    <scope>NUCLEOTIDE SEQUENCE [LARGE SCALE GENOMIC DNA]</scope>
    <source>
        <strain evidence="6 7">2789STDY5834939</strain>
    </source>
</reference>
<dbReference type="FunFam" id="2.40.50.1070:FF:000003">
    <property type="entry name" value="23S rRNA (Uracil-5-)-methyltransferase RumA"/>
    <property type="match status" value="1"/>
</dbReference>
<feature type="domain" description="TRAM" evidence="5">
    <location>
        <begin position="1"/>
        <end position="59"/>
    </location>
</feature>
<keyword evidence="1 4" id="KW-0489">Methyltransferase</keyword>
<gene>
    <name evidence="6" type="primary">rlmCD</name>
    <name evidence="6" type="ORF">ERS852551_02168</name>
</gene>
<keyword evidence="3 4" id="KW-0949">S-adenosyl-L-methionine</keyword>
<evidence type="ECO:0000256" key="3">
    <source>
        <dbReference type="ARBA" id="ARBA00022691"/>
    </source>
</evidence>
<keyword evidence="2 4" id="KW-0808">Transferase</keyword>
<dbReference type="SUPFAM" id="SSF53335">
    <property type="entry name" value="S-adenosyl-L-methionine-dependent methyltransferases"/>
    <property type="match status" value="1"/>
</dbReference>
<evidence type="ECO:0000313" key="7">
    <source>
        <dbReference type="Proteomes" id="UP000095765"/>
    </source>
</evidence>
<dbReference type="InterPro" id="IPR002792">
    <property type="entry name" value="TRAM_dom"/>
</dbReference>
<proteinExistence type="inferred from homology"/>
<evidence type="ECO:0000256" key="4">
    <source>
        <dbReference type="PROSITE-ProRule" id="PRU01024"/>
    </source>
</evidence>
<accession>A0A174RQB9</accession>
<dbReference type="InterPro" id="IPR010280">
    <property type="entry name" value="U5_MeTrfase_fam"/>
</dbReference>
<dbReference type="InterPro" id="IPR029063">
    <property type="entry name" value="SAM-dependent_MTases_sf"/>
</dbReference>
<dbReference type="SUPFAM" id="SSF50249">
    <property type="entry name" value="Nucleic acid-binding proteins"/>
    <property type="match status" value="1"/>
</dbReference>
<evidence type="ECO:0000256" key="2">
    <source>
        <dbReference type="ARBA" id="ARBA00022679"/>
    </source>
</evidence>
<dbReference type="Proteomes" id="UP000095765">
    <property type="component" value="Unassembled WGS sequence"/>
</dbReference>
<dbReference type="PROSITE" id="PS51687">
    <property type="entry name" value="SAM_MT_RNA_M5U"/>
    <property type="match status" value="1"/>
</dbReference>
<dbReference type="GO" id="GO:0070475">
    <property type="term" value="P:rRNA base methylation"/>
    <property type="evidence" value="ECO:0007669"/>
    <property type="project" value="TreeGrafter"/>
</dbReference>
<dbReference type="PANTHER" id="PTHR11061:SF30">
    <property type="entry name" value="TRNA (URACIL(54)-C(5))-METHYLTRANSFERASE"/>
    <property type="match status" value="1"/>
</dbReference>
<protein>
    <submittedName>
        <fullName evidence="6">23S rRNA (Uracil-C(5))-methyltransferase RlmCD</fullName>
        <ecNumber evidence="6">2.1.1.189</ecNumber>
    </submittedName>
</protein>
<dbReference type="GO" id="GO:0070041">
    <property type="term" value="F:rRNA (uridine-C5-)-methyltransferase activity"/>
    <property type="evidence" value="ECO:0007669"/>
    <property type="project" value="TreeGrafter"/>
</dbReference>
<dbReference type="Gene3D" id="2.40.50.1070">
    <property type="match status" value="1"/>
</dbReference>
<evidence type="ECO:0000259" key="5">
    <source>
        <dbReference type="PROSITE" id="PS50926"/>
    </source>
</evidence>
<dbReference type="FunFam" id="3.40.50.150:FF:000009">
    <property type="entry name" value="23S rRNA (Uracil(1939)-C(5))-methyltransferase RlmD"/>
    <property type="match status" value="1"/>
</dbReference>
<dbReference type="Gene3D" id="2.40.50.140">
    <property type="entry name" value="Nucleic acid-binding proteins"/>
    <property type="match status" value="1"/>
</dbReference>
<dbReference type="Pfam" id="PF01938">
    <property type="entry name" value="TRAM"/>
    <property type="match status" value="1"/>
</dbReference>
<feature type="active site" description="Nucleophile" evidence="4">
    <location>
        <position position="407"/>
    </location>
</feature>
<dbReference type="NCBIfam" id="TIGR00479">
    <property type="entry name" value="rumA"/>
    <property type="match status" value="1"/>
</dbReference>
<sequence length="555" mass="61033">MPQKNELVTLDIIDMAHDGNGVGRLDGMAVFVPASAVGDRLCVRIVKVNRTHCYGRIEQILRPSPDRIEPDCPVSRRCGGCVFRHISYEAELRCKQAFVQQNLRRIGKLELAAEPIEPSPVTDGYRNKAQYPVRMQKGGLCAGFFAPRTHEVIDCHTCKLQPPVFGELLEAVLSYMHTYHVSAYDESLGAGLIRHVYLRRGHRSGQIMVCLVVNGTHLPNENALVDLLLSRCGEIVSILLNVNERNTNVIIGEHSRVLYGKPAISDVLCGVRFELSAQSFYQVNSPGAELLYGVAAEFAALTGKETLLDLYCGAGTIGLSLAHLCRQVIGVEVVPQAVENAVANAARNGIKNARFFCADAGQAAARLAREGVRPDVIVLDPPRKGCAPEVLDAVAAMAPRRVVMVSCDSATMARDCAALAAAGYSPRRCRPVDMFPRTAHVETVVLLSHKKPDGHINVKVEFGEGEGKVPLDNIAKRAEEYKPKERVTYKMIKEYIEAKYGFKVHTAYIAEVKRDLGLPMYDAPNAVEELKQPRKHPTAEKVEAIKDALKHFEVI</sequence>
<dbReference type="EC" id="2.1.1.189" evidence="6"/>
<evidence type="ECO:0000256" key="1">
    <source>
        <dbReference type="ARBA" id="ARBA00022603"/>
    </source>
</evidence>
<dbReference type="PANTHER" id="PTHR11061">
    <property type="entry name" value="RNA M5U METHYLTRANSFERASE"/>
    <property type="match status" value="1"/>
</dbReference>
<comment type="similarity">
    <text evidence="4">Belongs to the class I-like SAM-binding methyltransferase superfamily. RNA M5U methyltransferase family.</text>
</comment>
<evidence type="ECO:0000313" key="6">
    <source>
        <dbReference type="EMBL" id="CUP85458.1"/>
    </source>
</evidence>
<dbReference type="AlphaFoldDB" id="A0A174RQB9"/>
<dbReference type="RefSeq" id="WP_055245374.1">
    <property type="nucleotide sequence ID" value="NZ_CABIWA010000003.1"/>
</dbReference>